<dbReference type="STRING" id="1132855.GCA_000384255_00224"/>
<dbReference type="AlphaFoldDB" id="A0A351RB21"/>
<proteinExistence type="predicted"/>
<reference evidence="7 8" key="1">
    <citation type="journal article" date="2018" name="Nat. Biotechnol.">
        <title>A standardized bacterial taxonomy based on genome phylogeny substantially revises the tree of life.</title>
        <authorList>
            <person name="Parks D.H."/>
            <person name="Chuvochina M."/>
            <person name="Waite D.W."/>
            <person name="Rinke C."/>
            <person name="Skarshewski A."/>
            <person name="Chaumeil P.A."/>
            <person name="Hugenholtz P."/>
        </authorList>
    </citation>
    <scope>NUCLEOTIDE SEQUENCE [LARGE SCALE GENOMIC DNA]</scope>
    <source>
        <strain evidence="7">UBA9958</strain>
    </source>
</reference>
<keyword evidence="3 6" id="KW-0812">Transmembrane</keyword>
<keyword evidence="5 6" id="KW-0472">Membrane</keyword>
<evidence type="ECO:0000313" key="8">
    <source>
        <dbReference type="Proteomes" id="UP000264313"/>
    </source>
</evidence>
<sequence>MSALNTSDVFSKMLKIQVIATLAVAVVMFLFFDVHGLISATLGGASVVLGAYVASLVAKRSVNKTDASAILINLLKAEAVKILMIIVLLVIVFSFYKQLVPFALIAGLAAAALFSGAALSKLNV</sequence>
<evidence type="ECO:0000256" key="5">
    <source>
        <dbReference type="ARBA" id="ARBA00023136"/>
    </source>
</evidence>
<comment type="subcellular location">
    <subcellularLocation>
        <location evidence="1">Cell membrane</location>
        <topology evidence="1">Multi-pass membrane protein</topology>
    </subcellularLocation>
</comment>
<protein>
    <recommendedName>
        <fullName evidence="9">ATP synthase I chain</fullName>
    </recommendedName>
</protein>
<name>A0A351RB21_9PROT</name>
<feature type="transmembrane region" description="Helical" evidence="6">
    <location>
        <begin position="12"/>
        <end position="32"/>
    </location>
</feature>
<evidence type="ECO:0000256" key="6">
    <source>
        <dbReference type="SAM" id="Phobius"/>
    </source>
</evidence>
<evidence type="ECO:0008006" key="9">
    <source>
        <dbReference type="Google" id="ProtNLM"/>
    </source>
</evidence>
<evidence type="ECO:0000256" key="3">
    <source>
        <dbReference type="ARBA" id="ARBA00022692"/>
    </source>
</evidence>
<comment type="caution">
    <text evidence="7">The sequence shown here is derived from an EMBL/GenBank/DDBJ whole genome shotgun (WGS) entry which is preliminary data.</text>
</comment>
<evidence type="ECO:0000256" key="2">
    <source>
        <dbReference type="ARBA" id="ARBA00022475"/>
    </source>
</evidence>
<evidence type="ECO:0000313" key="7">
    <source>
        <dbReference type="EMBL" id="HBA09242.1"/>
    </source>
</evidence>
<evidence type="ECO:0000256" key="4">
    <source>
        <dbReference type="ARBA" id="ARBA00022989"/>
    </source>
</evidence>
<dbReference type="InterPro" id="IPR005598">
    <property type="entry name" value="ATP_synth_I"/>
</dbReference>
<dbReference type="EMBL" id="DNAA01000161">
    <property type="protein sequence ID" value="HBA09242.1"/>
    <property type="molecule type" value="Genomic_DNA"/>
</dbReference>
<evidence type="ECO:0000256" key="1">
    <source>
        <dbReference type="ARBA" id="ARBA00004651"/>
    </source>
</evidence>
<organism evidence="7 8">
    <name type="scientific">Methylotenera mobilis</name>
    <dbReference type="NCBI Taxonomy" id="359408"/>
    <lineage>
        <taxon>Bacteria</taxon>
        <taxon>Pseudomonadati</taxon>
        <taxon>Pseudomonadota</taxon>
        <taxon>Betaproteobacteria</taxon>
        <taxon>Nitrosomonadales</taxon>
        <taxon>Methylophilaceae</taxon>
        <taxon>Methylotenera</taxon>
    </lineage>
</organism>
<gene>
    <name evidence="7" type="ORF">DCW48_06560</name>
</gene>
<dbReference type="GO" id="GO:0005886">
    <property type="term" value="C:plasma membrane"/>
    <property type="evidence" value="ECO:0007669"/>
    <property type="project" value="UniProtKB-SubCell"/>
</dbReference>
<feature type="transmembrane region" description="Helical" evidence="6">
    <location>
        <begin position="79"/>
        <end position="96"/>
    </location>
</feature>
<dbReference type="Proteomes" id="UP000264313">
    <property type="component" value="Unassembled WGS sequence"/>
</dbReference>
<feature type="transmembrane region" description="Helical" evidence="6">
    <location>
        <begin position="102"/>
        <end position="120"/>
    </location>
</feature>
<accession>A0A351RB21</accession>
<keyword evidence="4 6" id="KW-1133">Transmembrane helix</keyword>
<feature type="transmembrane region" description="Helical" evidence="6">
    <location>
        <begin position="38"/>
        <end position="58"/>
    </location>
</feature>
<dbReference type="Pfam" id="PF03899">
    <property type="entry name" value="ATP-synt_I"/>
    <property type="match status" value="1"/>
</dbReference>
<keyword evidence="2" id="KW-1003">Cell membrane</keyword>